<evidence type="ECO:0000313" key="6">
    <source>
        <dbReference type="Proteomes" id="UP000694888"/>
    </source>
</evidence>
<dbReference type="InterPro" id="IPR040079">
    <property type="entry name" value="Glutathione_S-Trfase"/>
</dbReference>
<accession>A0ABM0JIR5</accession>
<dbReference type="Pfam" id="PF13417">
    <property type="entry name" value="GST_N_3"/>
    <property type="match status" value="1"/>
</dbReference>
<comment type="function">
    <text evidence="3">Exhibits glutathione-dependent thiol transferase activity. Has high dehydroascorbate reductase activity and may contribute to the recycling of ascorbic acid. Participates in the biotransformation of inorganic arsenic and reduces monomethylarsonic acid (MMA).</text>
</comment>
<dbReference type="RefSeq" id="XP_005094586.1">
    <property type="nucleotide sequence ID" value="XM_005094529.3"/>
</dbReference>
<dbReference type="PANTHER" id="PTHR43968">
    <property type="match status" value="1"/>
</dbReference>
<dbReference type="SFLD" id="SFLDG00358">
    <property type="entry name" value="Main_(cytGST)"/>
    <property type="match status" value="1"/>
</dbReference>
<feature type="domain" description="GST N-terminal" evidence="4">
    <location>
        <begin position="19"/>
        <end position="97"/>
    </location>
</feature>
<dbReference type="SUPFAM" id="SSF47616">
    <property type="entry name" value="GST C-terminal domain-like"/>
    <property type="match status" value="1"/>
</dbReference>
<proteinExistence type="inferred from homology"/>
<evidence type="ECO:0000256" key="2">
    <source>
        <dbReference type="ARBA" id="ARBA00023002"/>
    </source>
</evidence>
<evidence type="ECO:0000256" key="1">
    <source>
        <dbReference type="ARBA" id="ARBA00011067"/>
    </source>
</evidence>
<feature type="domain" description="GST C-terminal" evidence="5">
    <location>
        <begin position="102"/>
        <end position="228"/>
    </location>
</feature>
<evidence type="ECO:0000259" key="4">
    <source>
        <dbReference type="PROSITE" id="PS50404"/>
    </source>
</evidence>
<dbReference type="InterPro" id="IPR050983">
    <property type="entry name" value="GST_Omega/HSP26"/>
</dbReference>
<dbReference type="InterPro" id="IPR010987">
    <property type="entry name" value="Glutathione-S-Trfase_C-like"/>
</dbReference>
<reference evidence="7" key="1">
    <citation type="submission" date="2025-08" db="UniProtKB">
        <authorList>
            <consortium name="RefSeq"/>
        </authorList>
    </citation>
    <scope>IDENTIFICATION</scope>
</reference>
<dbReference type="EC" id="1.8.5.1" evidence="3"/>
<organism evidence="6 7">
    <name type="scientific">Aplysia californica</name>
    <name type="common">California sea hare</name>
    <dbReference type="NCBI Taxonomy" id="6500"/>
    <lineage>
        <taxon>Eukaryota</taxon>
        <taxon>Metazoa</taxon>
        <taxon>Spiralia</taxon>
        <taxon>Lophotrochozoa</taxon>
        <taxon>Mollusca</taxon>
        <taxon>Gastropoda</taxon>
        <taxon>Heterobranchia</taxon>
        <taxon>Euthyneura</taxon>
        <taxon>Tectipleura</taxon>
        <taxon>Aplysiida</taxon>
        <taxon>Aplysioidea</taxon>
        <taxon>Aplysiidae</taxon>
        <taxon>Aplysia</taxon>
    </lineage>
</organism>
<evidence type="ECO:0000259" key="5">
    <source>
        <dbReference type="PROSITE" id="PS50405"/>
    </source>
</evidence>
<comment type="catalytic activity">
    <reaction evidence="3">
        <text>L-dehydroascorbate + 2 glutathione = glutathione disulfide + L-ascorbate</text>
        <dbReference type="Rhea" id="RHEA:24424"/>
        <dbReference type="ChEBI" id="CHEBI:38290"/>
        <dbReference type="ChEBI" id="CHEBI:57925"/>
        <dbReference type="ChEBI" id="CHEBI:58297"/>
        <dbReference type="ChEBI" id="CHEBI:58539"/>
        <dbReference type="EC" id="1.8.5.1"/>
    </reaction>
</comment>
<keyword evidence="6" id="KW-1185">Reference proteome</keyword>
<dbReference type="GeneID" id="101846636"/>
<dbReference type="InterPro" id="IPR005442">
    <property type="entry name" value="GST_omega"/>
</dbReference>
<dbReference type="SUPFAM" id="SSF52833">
    <property type="entry name" value="Thioredoxin-like"/>
    <property type="match status" value="1"/>
</dbReference>
<dbReference type="Proteomes" id="UP000694888">
    <property type="component" value="Unplaced"/>
</dbReference>
<dbReference type="PRINTS" id="PR01625">
    <property type="entry name" value="GSTRNSFRASEO"/>
</dbReference>
<dbReference type="InterPro" id="IPR004045">
    <property type="entry name" value="Glutathione_S-Trfase_N"/>
</dbReference>
<dbReference type="EC" id="1.20.4.2" evidence="3"/>
<sequence>MSESVDELRSPNVPLPSGNVLRIYSMRTCPYAQRARLIIAAKGISADLVNVDLNKKPDWFFDLNPYGEVPVVLHNGGHVYESLIAAEYLEEAFPDPPLFAKEALVRANERIYFNHWTKKGIPAFYSLLKAGYNDPELTQRLMQNVEVMDNFLKTLGKPFFHGDTVGFSDYMIWPWFERMPMLKDVTEFEIPRDKYPRIAGWVDLMWKDEAVQKAAFDPKLMTEHYIKYRTGRPDFTIGAKKPNVVEERLENLDGLRDPTTRDRQT</sequence>
<dbReference type="InterPro" id="IPR036249">
    <property type="entry name" value="Thioredoxin-like_sf"/>
</dbReference>
<protein>
    <recommendedName>
        <fullName evidence="3">Glutathione S-transferase omega</fullName>
        <shortName evidence="3">GSTO</shortName>
        <ecNumber evidence="3">1.20.4.2</ecNumber>
        <ecNumber evidence="3">1.8.5.1</ecNumber>
        <ecNumber evidence="3">2.5.1.18</ecNumber>
    </recommendedName>
    <alternativeName>
        <fullName evidence="3">Glutathione-dependent dehydroascorbate reductase</fullName>
    </alternativeName>
    <alternativeName>
        <fullName evidence="3">Monomethylarsonic acid reductase</fullName>
    </alternativeName>
</protein>
<dbReference type="Gene3D" id="3.40.30.10">
    <property type="entry name" value="Glutaredoxin"/>
    <property type="match status" value="1"/>
</dbReference>
<dbReference type="Gene3D" id="1.20.1050.10">
    <property type="match status" value="1"/>
</dbReference>
<dbReference type="Pfam" id="PF13410">
    <property type="entry name" value="GST_C_2"/>
    <property type="match status" value="1"/>
</dbReference>
<keyword evidence="2 3" id="KW-0560">Oxidoreductase</keyword>
<name>A0ABM0JIR5_APLCA</name>
<dbReference type="PROSITE" id="PS50405">
    <property type="entry name" value="GST_CTER"/>
    <property type="match status" value="1"/>
</dbReference>
<dbReference type="SFLD" id="SFLDS00019">
    <property type="entry name" value="Glutathione_Transferase_(cytos"/>
    <property type="match status" value="1"/>
</dbReference>
<comment type="catalytic activity">
    <reaction evidence="3">
        <text>methylarsonate + 2 glutathione + H(+) = methylarsonous acid + glutathione disulfide + H2O</text>
        <dbReference type="Rhea" id="RHEA:15969"/>
        <dbReference type="ChEBI" id="CHEBI:15377"/>
        <dbReference type="ChEBI" id="CHEBI:15378"/>
        <dbReference type="ChEBI" id="CHEBI:17826"/>
        <dbReference type="ChEBI" id="CHEBI:33409"/>
        <dbReference type="ChEBI" id="CHEBI:57925"/>
        <dbReference type="ChEBI" id="CHEBI:58297"/>
        <dbReference type="EC" id="1.20.4.2"/>
    </reaction>
</comment>
<keyword evidence="3" id="KW-0808">Transferase</keyword>
<dbReference type="PANTHER" id="PTHR43968:SF6">
    <property type="entry name" value="GLUTATHIONE S-TRANSFERASE OMEGA"/>
    <property type="match status" value="1"/>
</dbReference>
<dbReference type="EC" id="2.5.1.18" evidence="3"/>
<dbReference type="InterPro" id="IPR036282">
    <property type="entry name" value="Glutathione-S-Trfase_C_sf"/>
</dbReference>
<gene>
    <name evidence="7" type="primary">LOC101846636</name>
</gene>
<comment type="similarity">
    <text evidence="1 3">Belongs to the GST superfamily. Omega family.</text>
</comment>
<evidence type="ECO:0000256" key="3">
    <source>
        <dbReference type="RuleBase" id="RU368071"/>
    </source>
</evidence>
<dbReference type="PROSITE" id="PS50404">
    <property type="entry name" value="GST_NTER"/>
    <property type="match status" value="1"/>
</dbReference>
<evidence type="ECO:0000313" key="7">
    <source>
        <dbReference type="RefSeq" id="XP_005094586.1"/>
    </source>
</evidence>
<comment type="catalytic activity">
    <reaction evidence="3">
        <text>RX + glutathione = an S-substituted glutathione + a halide anion + H(+)</text>
        <dbReference type="Rhea" id="RHEA:16437"/>
        <dbReference type="ChEBI" id="CHEBI:15378"/>
        <dbReference type="ChEBI" id="CHEBI:16042"/>
        <dbReference type="ChEBI" id="CHEBI:17792"/>
        <dbReference type="ChEBI" id="CHEBI:57925"/>
        <dbReference type="ChEBI" id="CHEBI:90779"/>
        <dbReference type="EC" id="2.5.1.18"/>
    </reaction>
</comment>